<dbReference type="PANTHER" id="PTHR47706">
    <property type="entry name" value="NMRA-LIKE FAMILY PROTEIN"/>
    <property type="match status" value="1"/>
</dbReference>
<organism evidence="5 6">
    <name type="scientific">Cudoniella acicularis</name>
    <dbReference type="NCBI Taxonomy" id="354080"/>
    <lineage>
        <taxon>Eukaryota</taxon>
        <taxon>Fungi</taxon>
        <taxon>Dikarya</taxon>
        <taxon>Ascomycota</taxon>
        <taxon>Pezizomycotina</taxon>
        <taxon>Leotiomycetes</taxon>
        <taxon>Helotiales</taxon>
        <taxon>Tricladiaceae</taxon>
        <taxon>Cudoniella</taxon>
    </lineage>
</organism>
<dbReference type="InterPro" id="IPR051609">
    <property type="entry name" value="NmrA/Isoflavone_reductase-like"/>
</dbReference>
<dbReference type="SUPFAM" id="SSF51735">
    <property type="entry name" value="NAD(P)-binding Rossmann-fold domains"/>
    <property type="match status" value="1"/>
</dbReference>
<dbReference type="Gene3D" id="3.40.50.720">
    <property type="entry name" value="NAD(P)-binding Rossmann-like Domain"/>
    <property type="match status" value="1"/>
</dbReference>
<evidence type="ECO:0000313" key="6">
    <source>
        <dbReference type="Proteomes" id="UP000566819"/>
    </source>
</evidence>
<keyword evidence="6" id="KW-1185">Reference proteome</keyword>
<evidence type="ECO:0000256" key="2">
    <source>
        <dbReference type="ARBA" id="ARBA00022857"/>
    </source>
</evidence>
<dbReference type="GO" id="GO:0016491">
    <property type="term" value="F:oxidoreductase activity"/>
    <property type="evidence" value="ECO:0007669"/>
    <property type="project" value="UniProtKB-KW"/>
</dbReference>
<keyword evidence="3" id="KW-0560">Oxidoreductase</keyword>
<dbReference type="InterPro" id="IPR008030">
    <property type="entry name" value="NmrA-like"/>
</dbReference>
<evidence type="ECO:0000256" key="3">
    <source>
        <dbReference type="ARBA" id="ARBA00023002"/>
    </source>
</evidence>
<gene>
    <name evidence="5" type="ORF">G7Y89_g3898</name>
</gene>
<evidence type="ECO:0000259" key="4">
    <source>
        <dbReference type="Pfam" id="PF05368"/>
    </source>
</evidence>
<dbReference type="InterPro" id="IPR036291">
    <property type="entry name" value="NAD(P)-bd_dom_sf"/>
</dbReference>
<name>A0A8H4RRU2_9HELO</name>
<comment type="caution">
    <text evidence="5">The sequence shown here is derived from an EMBL/GenBank/DDBJ whole genome shotgun (WGS) entry which is preliminary data.</text>
</comment>
<dbReference type="Proteomes" id="UP000566819">
    <property type="component" value="Unassembled WGS sequence"/>
</dbReference>
<dbReference type="PANTHER" id="PTHR47706:SF4">
    <property type="entry name" value="NMRA-LIKE DOMAIN-CONTAINING PROTEIN"/>
    <property type="match status" value="1"/>
</dbReference>
<proteinExistence type="inferred from homology"/>
<evidence type="ECO:0000256" key="1">
    <source>
        <dbReference type="ARBA" id="ARBA00005725"/>
    </source>
</evidence>
<dbReference type="Pfam" id="PF05368">
    <property type="entry name" value="NmrA"/>
    <property type="match status" value="1"/>
</dbReference>
<dbReference type="EMBL" id="JAAMPI010000201">
    <property type="protein sequence ID" value="KAF4634203.1"/>
    <property type="molecule type" value="Genomic_DNA"/>
</dbReference>
<dbReference type="OrthoDB" id="10000533at2759"/>
<dbReference type="AlphaFoldDB" id="A0A8H4RRU2"/>
<reference evidence="5 6" key="1">
    <citation type="submission" date="2020-03" db="EMBL/GenBank/DDBJ databases">
        <title>Draft Genome Sequence of Cudoniella acicularis.</title>
        <authorList>
            <person name="Buettner E."/>
            <person name="Kellner H."/>
        </authorList>
    </citation>
    <scope>NUCLEOTIDE SEQUENCE [LARGE SCALE GENOMIC DNA]</scope>
    <source>
        <strain evidence="5 6">DSM 108380</strain>
    </source>
</reference>
<sequence>MGCPTAASLNQITSNLNAYAMVKVDVTTLTKQGLDAVQVKYTNKAQLVELLRGVHAVLSFVVVASDPGNVAQKNLIDASIEAGVKIFAPNEWSTRSNSGVSWYEQKDENRRAIVFGDGDARITSTTVQDLAAVVAPAIDYEGDWPETGGIRGGQITVAGSSVPLPEISISMQAVFPMTRPTLLRMPLSAASNLLSISCLTNKQVLGSGNRKPRRCGSGNPQDVMGSELHAPECWCGGSCSVE</sequence>
<keyword evidence="2" id="KW-0521">NADP</keyword>
<accession>A0A8H4RRU2</accession>
<evidence type="ECO:0000313" key="5">
    <source>
        <dbReference type="EMBL" id="KAF4634203.1"/>
    </source>
</evidence>
<protein>
    <recommendedName>
        <fullName evidence="4">NmrA-like domain-containing protein</fullName>
    </recommendedName>
</protein>
<feature type="domain" description="NmrA-like" evidence="4">
    <location>
        <begin position="25"/>
        <end position="108"/>
    </location>
</feature>
<comment type="similarity">
    <text evidence="1">Belongs to the NmrA-type oxidoreductase family. Isoflavone reductase subfamily.</text>
</comment>